<keyword evidence="2" id="KW-0472">Membrane</keyword>
<gene>
    <name evidence="3" type="ORF">NEOLI_001549</name>
</gene>
<organism evidence="3 4">
    <name type="scientific">Neolecta irregularis (strain DAH-3)</name>
    <dbReference type="NCBI Taxonomy" id="1198029"/>
    <lineage>
        <taxon>Eukaryota</taxon>
        <taxon>Fungi</taxon>
        <taxon>Dikarya</taxon>
        <taxon>Ascomycota</taxon>
        <taxon>Taphrinomycotina</taxon>
        <taxon>Neolectales</taxon>
        <taxon>Neolectaceae</taxon>
        <taxon>Neolecta</taxon>
    </lineage>
</organism>
<name>A0A1U7LI33_NEOID</name>
<dbReference type="Proteomes" id="UP000186594">
    <property type="component" value="Unassembled WGS sequence"/>
</dbReference>
<evidence type="ECO:0000313" key="3">
    <source>
        <dbReference type="EMBL" id="OLL22288.1"/>
    </source>
</evidence>
<dbReference type="PANTHER" id="PTHR17178:SF0">
    <property type="entry name" value="SERGLYCIN"/>
    <property type="match status" value="1"/>
</dbReference>
<comment type="caution">
    <text evidence="3">The sequence shown here is derived from an EMBL/GenBank/DDBJ whole genome shotgun (WGS) entry which is preliminary data.</text>
</comment>
<evidence type="ECO:0000313" key="4">
    <source>
        <dbReference type="Proteomes" id="UP000186594"/>
    </source>
</evidence>
<dbReference type="OrthoDB" id="283575at2759"/>
<evidence type="ECO:0000256" key="2">
    <source>
        <dbReference type="SAM" id="Phobius"/>
    </source>
</evidence>
<feature type="region of interest" description="Disordered" evidence="1">
    <location>
        <begin position="1"/>
        <end position="57"/>
    </location>
</feature>
<feature type="compositionally biased region" description="Low complexity" evidence="1">
    <location>
        <begin position="40"/>
        <end position="57"/>
    </location>
</feature>
<feature type="transmembrane region" description="Helical" evidence="2">
    <location>
        <begin position="329"/>
        <end position="351"/>
    </location>
</feature>
<protein>
    <submittedName>
        <fullName evidence="3">Uncharacterized protein</fullName>
    </submittedName>
</protein>
<keyword evidence="2" id="KW-1133">Transmembrane helix</keyword>
<keyword evidence="2" id="KW-0812">Transmembrane</keyword>
<feature type="region of interest" description="Disordered" evidence="1">
    <location>
        <begin position="189"/>
        <end position="215"/>
    </location>
</feature>
<dbReference type="EMBL" id="LXFE01003532">
    <property type="protein sequence ID" value="OLL22288.1"/>
    <property type="molecule type" value="Genomic_DNA"/>
</dbReference>
<keyword evidence="4" id="KW-1185">Reference proteome</keyword>
<accession>A0A1U7LI33</accession>
<reference evidence="3 4" key="1">
    <citation type="submission" date="2016-04" db="EMBL/GenBank/DDBJ databases">
        <title>Evolutionary innovation and constraint leading to complex multicellularity in the Ascomycota.</title>
        <authorList>
            <person name="Cisse O."/>
            <person name="Nguyen A."/>
            <person name="Hewitt D.A."/>
            <person name="Jedd G."/>
            <person name="Stajich J.E."/>
        </authorList>
    </citation>
    <scope>NUCLEOTIDE SEQUENCE [LARGE SCALE GENOMIC DNA]</scope>
    <source>
        <strain evidence="3 4">DAH-3</strain>
    </source>
</reference>
<proteinExistence type="predicted"/>
<feature type="region of interest" description="Disordered" evidence="1">
    <location>
        <begin position="123"/>
        <end position="148"/>
    </location>
</feature>
<feature type="compositionally biased region" description="Low complexity" evidence="1">
    <location>
        <begin position="190"/>
        <end position="202"/>
    </location>
</feature>
<dbReference type="PANTHER" id="PTHR17178">
    <property type="entry name" value="SECRETORY GRANULE PROTEOGLYCAN CORE PROTEIN"/>
    <property type="match status" value="1"/>
</dbReference>
<dbReference type="AlphaFoldDB" id="A0A1U7LI33"/>
<sequence>MDRGYAQRGRAPAFPPPTSAGRLKFYHSPRILSPIPPSPSDAAAPSSRNRSSIRPRSVLNESYTLPLDVPFVLNEETTTPSSYTPNISSEIPILFSPGIHQDSRGQSIASSSLSGRTGWREYQSSFQDVGPSRLSIGSTDSDEDSYGDGNNLVRQASISRVIRATPQIIPQHIRVRSSLPDIGDRFDGFSSSEEYSQYSPPQENEKPKPPPSPLNLHIIKEAEARGSLTSLPDLINRATLLAGYLEAGVIPSKESIPTLSSRPCYSSHRETGTGNNFSDILVAFPAVDESRAKDINPDMPNLVLSQSDRRGNETPPIRDRKVCGLPLPVFIYIIIFIVFAAVLLSVGIFLIKSRALATGSIGDSCYKALPCFNGGTSTISKTNANYCPIRVAQL</sequence>
<dbReference type="STRING" id="1198029.A0A1U7LI33"/>
<evidence type="ECO:0000256" key="1">
    <source>
        <dbReference type="SAM" id="MobiDB-lite"/>
    </source>
</evidence>